<organism evidence="1 2">
    <name type="scientific">Rhodococcus oxybenzonivorans</name>
    <dbReference type="NCBI Taxonomy" id="1990687"/>
    <lineage>
        <taxon>Bacteria</taxon>
        <taxon>Bacillati</taxon>
        <taxon>Actinomycetota</taxon>
        <taxon>Actinomycetes</taxon>
        <taxon>Mycobacteriales</taxon>
        <taxon>Nocardiaceae</taxon>
        <taxon>Rhodococcus</taxon>
    </lineage>
</organism>
<dbReference type="KEGG" id="roz:CBI38_28470"/>
<accession>A0A2S2C299</accession>
<keyword evidence="2" id="KW-1185">Reference proteome</keyword>
<proteinExistence type="predicted"/>
<sequence>MRHSVIVDAPPQRAVSLNQGSTEILLSLGLADRMAGTATWADPIRANPAEGERCCQARLQPAGHGELHGDRLVGGGRFGQLLDRLPGGQCRSRCSVSAAGGARMFTASAADLMDTSRSVRLRLALTTVNASRARSAGSCSR</sequence>
<name>A0A2S2C299_9NOCA</name>
<dbReference type="Proteomes" id="UP000245711">
    <property type="component" value="Chromosome"/>
</dbReference>
<protein>
    <submittedName>
        <fullName evidence="1">Uncharacterized protein</fullName>
    </submittedName>
</protein>
<evidence type="ECO:0000313" key="2">
    <source>
        <dbReference type="Proteomes" id="UP000245711"/>
    </source>
</evidence>
<gene>
    <name evidence="1" type="ORF">CBI38_28470</name>
</gene>
<reference evidence="1 2" key="1">
    <citation type="submission" date="2017-05" db="EMBL/GenBank/DDBJ databases">
        <title>Isolation of Rhodococcus sp. S2-17 biodegrading of BP-3.</title>
        <authorList>
            <person name="Lee Y."/>
            <person name="Kim K.H."/>
            <person name="Chun B.H."/>
            <person name="Jung H.S."/>
            <person name="Jeon C.O."/>
        </authorList>
    </citation>
    <scope>NUCLEOTIDE SEQUENCE [LARGE SCALE GENOMIC DNA]</scope>
    <source>
        <strain evidence="1 2">S2-17</strain>
    </source>
</reference>
<evidence type="ECO:0000313" key="1">
    <source>
        <dbReference type="EMBL" id="AWK74914.1"/>
    </source>
</evidence>
<dbReference type="SUPFAM" id="SSF53807">
    <property type="entry name" value="Helical backbone' metal receptor"/>
    <property type="match status" value="1"/>
</dbReference>
<dbReference type="EMBL" id="CP021354">
    <property type="protein sequence ID" value="AWK74914.1"/>
    <property type="molecule type" value="Genomic_DNA"/>
</dbReference>
<dbReference type="Gene3D" id="3.40.50.1980">
    <property type="entry name" value="Nitrogenase molybdenum iron protein domain"/>
    <property type="match status" value="1"/>
</dbReference>
<dbReference type="AlphaFoldDB" id="A0A2S2C299"/>